<accession>A0ABQ7C2H1</accession>
<comment type="caution">
    <text evidence="2">The sequence shown here is derived from an EMBL/GenBank/DDBJ whole genome shotgun (WGS) entry which is preliminary data.</text>
</comment>
<feature type="compositionally biased region" description="Polar residues" evidence="1">
    <location>
        <begin position="1"/>
        <end position="28"/>
    </location>
</feature>
<proteinExistence type="predicted"/>
<name>A0ABQ7C2H1_BRACR</name>
<organism evidence="2 3">
    <name type="scientific">Brassica cretica</name>
    <name type="common">Mustard</name>
    <dbReference type="NCBI Taxonomy" id="69181"/>
    <lineage>
        <taxon>Eukaryota</taxon>
        <taxon>Viridiplantae</taxon>
        <taxon>Streptophyta</taxon>
        <taxon>Embryophyta</taxon>
        <taxon>Tracheophyta</taxon>
        <taxon>Spermatophyta</taxon>
        <taxon>Magnoliopsida</taxon>
        <taxon>eudicotyledons</taxon>
        <taxon>Gunneridae</taxon>
        <taxon>Pentapetalae</taxon>
        <taxon>rosids</taxon>
        <taxon>malvids</taxon>
        <taxon>Brassicales</taxon>
        <taxon>Brassicaceae</taxon>
        <taxon>Brassiceae</taxon>
        <taxon>Brassica</taxon>
    </lineage>
</organism>
<feature type="region of interest" description="Disordered" evidence="1">
    <location>
        <begin position="1"/>
        <end position="60"/>
    </location>
</feature>
<sequence>MRRSSGGHSEQRQPSVISVQTSPEQQSPERVISEIGPEASEPASQRARAPSASERGESRAVWGLIRVWEQQRR</sequence>
<dbReference type="EMBL" id="QGKV02000832">
    <property type="protein sequence ID" value="KAF3546174.1"/>
    <property type="molecule type" value="Genomic_DNA"/>
</dbReference>
<dbReference type="Proteomes" id="UP000266723">
    <property type="component" value="Unassembled WGS sequence"/>
</dbReference>
<protein>
    <submittedName>
        <fullName evidence="2">Uncharacterized protein</fullName>
    </submittedName>
</protein>
<evidence type="ECO:0000313" key="3">
    <source>
        <dbReference type="Proteomes" id="UP000266723"/>
    </source>
</evidence>
<feature type="compositionally biased region" description="Low complexity" evidence="1">
    <location>
        <begin position="38"/>
        <end position="53"/>
    </location>
</feature>
<keyword evidence="3" id="KW-1185">Reference proteome</keyword>
<evidence type="ECO:0000313" key="2">
    <source>
        <dbReference type="EMBL" id="KAF3546174.1"/>
    </source>
</evidence>
<gene>
    <name evidence="2" type="ORF">DY000_02007339</name>
</gene>
<evidence type="ECO:0000256" key="1">
    <source>
        <dbReference type="SAM" id="MobiDB-lite"/>
    </source>
</evidence>
<reference evidence="2 3" key="1">
    <citation type="journal article" date="2020" name="BMC Genomics">
        <title>Intraspecific diversification of the crop wild relative Brassica cretica Lam. using demographic model selection.</title>
        <authorList>
            <person name="Kioukis A."/>
            <person name="Michalopoulou V.A."/>
            <person name="Briers L."/>
            <person name="Pirintsos S."/>
            <person name="Studholme D.J."/>
            <person name="Pavlidis P."/>
            <person name="Sarris P.F."/>
        </authorList>
    </citation>
    <scope>NUCLEOTIDE SEQUENCE [LARGE SCALE GENOMIC DNA]</scope>
    <source>
        <strain evidence="3">cv. PFS-1207/04</strain>
    </source>
</reference>